<dbReference type="GeneID" id="70294145"/>
<gene>
    <name evidence="8" type="ORF">F5Z01DRAFT_651761</name>
</gene>
<dbReference type="GO" id="GO:0016020">
    <property type="term" value="C:membrane"/>
    <property type="evidence" value="ECO:0007669"/>
    <property type="project" value="UniProtKB-SubCell"/>
</dbReference>
<keyword evidence="6" id="KW-0472">Membrane</keyword>
<dbReference type="InterPro" id="IPR006094">
    <property type="entry name" value="Oxid_FAD_bind_N"/>
</dbReference>
<dbReference type="InterPro" id="IPR040165">
    <property type="entry name" value="Diminuto-like"/>
</dbReference>
<organism evidence="8 9">
    <name type="scientific">Emericellopsis atlantica</name>
    <dbReference type="NCBI Taxonomy" id="2614577"/>
    <lineage>
        <taxon>Eukaryota</taxon>
        <taxon>Fungi</taxon>
        <taxon>Dikarya</taxon>
        <taxon>Ascomycota</taxon>
        <taxon>Pezizomycotina</taxon>
        <taxon>Sordariomycetes</taxon>
        <taxon>Hypocreomycetidae</taxon>
        <taxon>Hypocreales</taxon>
        <taxon>Bionectriaceae</taxon>
        <taxon>Emericellopsis</taxon>
    </lineage>
</organism>
<comment type="caution">
    <text evidence="8">The sequence shown here is derived from an EMBL/GenBank/DDBJ whole genome shotgun (WGS) entry which is preliminary data.</text>
</comment>
<evidence type="ECO:0000313" key="9">
    <source>
        <dbReference type="Proteomes" id="UP000887229"/>
    </source>
</evidence>
<dbReference type="AlphaFoldDB" id="A0A9P7ZP25"/>
<dbReference type="Pfam" id="PF01565">
    <property type="entry name" value="FAD_binding_4"/>
    <property type="match status" value="1"/>
</dbReference>
<dbReference type="InterPro" id="IPR016166">
    <property type="entry name" value="FAD-bd_PCMH"/>
</dbReference>
<dbReference type="PROSITE" id="PS51387">
    <property type="entry name" value="FAD_PCMH"/>
    <property type="match status" value="1"/>
</dbReference>
<dbReference type="EC" id="1.3.1.72" evidence="2"/>
<feature type="domain" description="FAD-binding PCMH-type" evidence="7">
    <location>
        <begin position="2"/>
        <end position="176"/>
    </location>
</feature>
<evidence type="ECO:0000256" key="3">
    <source>
        <dbReference type="ARBA" id="ARBA00022692"/>
    </source>
</evidence>
<evidence type="ECO:0000256" key="5">
    <source>
        <dbReference type="ARBA" id="ARBA00023002"/>
    </source>
</evidence>
<dbReference type="PANTHER" id="PTHR10801">
    <property type="entry name" value="24-DEHYDROCHOLESTEROL REDUCTASE"/>
    <property type="match status" value="1"/>
</dbReference>
<dbReference type="PANTHER" id="PTHR10801:SF0">
    <property type="entry name" value="DELTA(24)-STEROL REDUCTASE"/>
    <property type="match status" value="1"/>
</dbReference>
<evidence type="ECO:0000256" key="2">
    <source>
        <dbReference type="ARBA" id="ARBA00012405"/>
    </source>
</evidence>
<reference evidence="8" key="1">
    <citation type="journal article" date="2021" name="IMA Fungus">
        <title>Genomic characterization of three marine fungi, including Emericellopsis atlantica sp. nov. with signatures of a generalist lifestyle and marine biomass degradation.</title>
        <authorList>
            <person name="Hagestad O.C."/>
            <person name="Hou L."/>
            <person name="Andersen J.H."/>
            <person name="Hansen E.H."/>
            <person name="Altermark B."/>
            <person name="Li C."/>
            <person name="Kuhnert E."/>
            <person name="Cox R.J."/>
            <person name="Crous P.W."/>
            <person name="Spatafora J.W."/>
            <person name="Lail K."/>
            <person name="Amirebrahimi M."/>
            <person name="Lipzen A."/>
            <person name="Pangilinan J."/>
            <person name="Andreopoulos W."/>
            <person name="Hayes R.D."/>
            <person name="Ng V."/>
            <person name="Grigoriev I.V."/>
            <person name="Jackson S.A."/>
            <person name="Sutton T.D.S."/>
            <person name="Dobson A.D.W."/>
            <person name="Rama T."/>
        </authorList>
    </citation>
    <scope>NUCLEOTIDE SEQUENCE</scope>
    <source>
        <strain evidence="8">TS7</strain>
    </source>
</reference>
<proteinExistence type="predicted"/>
<evidence type="ECO:0000259" key="7">
    <source>
        <dbReference type="PROSITE" id="PS51387"/>
    </source>
</evidence>
<dbReference type="GO" id="GO:0071949">
    <property type="term" value="F:FAD binding"/>
    <property type="evidence" value="ECO:0007669"/>
    <property type="project" value="InterPro"/>
</dbReference>
<keyword evidence="9" id="KW-1185">Reference proteome</keyword>
<evidence type="ECO:0000256" key="4">
    <source>
        <dbReference type="ARBA" id="ARBA00022989"/>
    </source>
</evidence>
<dbReference type="SUPFAM" id="SSF56176">
    <property type="entry name" value="FAD-binding/transporter-associated domain-like"/>
    <property type="match status" value="1"/>
</dbReference>
<dbReference type="EMBL" id="MU251250">
    <property type="protein sequence ID" value="KAG9255664.1"/>
    <property type="molecule type" value="Genomic_DNA"/>
</dbReference>
<name>A0A9P7ZP25_9HYPO</name>
<dbReference type="InterPro" id="IPR016169">
    <property type="entry name" value="FAD-bd_PCMH_sub2"/>
</dbReference>
<dbReference type="OrthoDB" id="415825at2759"/>
<dbReference type="RefSeq" id="XP_046119588.1">
    <property type="nucleotide sequence ID" value="XM_046263242.1"/>
</dbReference>
<dbReference type="InterPro" id="IPR036318">
    <property type="entry name" value="FAD-bd_PCMH-like_sf"/>
</dbReference>
<evidence type="ECO:0000256" key="6">
    <source>
        <dbReference type="ARBA" id="ARBA00023136"/>
    </source>
</evidence>
<dbReference type="Gene3D" id="3.30.465.10">
    <property type="match status" value="1"/>
</dbReference>
<dbReference type="GO" id="GO:0000246">
    <property type="term" value="F:Delta24(24-1) sterol reductase activity"/>
    <property type="evidence" value="ECO:0007669"/>
    <property type="project" value="TreeGrafter"/>
</dbReference>
<protein>
    <recommendedName>
        <fullName evidence="2">Delta(24)-sterol reductase</fullName>
        <ecNumber evidence="2">1.3.1.72</ecNumber>
    </recommendedName>
</protein>
<dbReference type="Proteomes" id="UP000887229">
    <property type="component" value="Unassembled WGS sequence"/>
</dbReference>
<keyword evidence="5" id="KW-0560">Oxidoreductase</keyword>
<dbReference type="GO" id="GO:0005737">
    <property type="term" value="C:cytoplasm"/>
    <property type="evidence" value="ECO:0007669"/>
    <property type="project" value="TreeGrafter"/>
</dbReference>
<sequence>MAQDHTARLLEEHDAAVKRIQEQVKYFHDNKKQFRVYHGSTSSTRPLSFKRDEIVDTSDMGRIFPVDKETMTVKAEPKVPMDLLAAHCLKEGVIPKIVMEFKGITVGGGFSGFSGESSMYRYGLFSNTVPEIEIVLGDGTLEIANREHNADLREHAAGSLGTFGIVTLCTIELIPATKYVHVEIREVDEVAKAHLMFEEACANPDIHFIDGVYFRKGRVVVMYGRFVDEFPKGHQALKKMQVHWFADTIEDLLDKHKPTNETPQSIYMTTTDYMFRYDHGAFWGGKLAFMHFHVPQNALTRRLADPFLDSRTCYHALHKSGLAAEYVVQDFGIPAKNVNEFIAFVNETLPELQIFLAPCMRPREIGLTSRFHPRVAEVADERLFAVGVYGRGPSDPAAFYELNRKLELRSAELLGAKLLYARTYYTEDEFWTIYDKTIYDEMRKKYKAEGLPSVYDKLKADMNTGAGQRRPVRGILETIWDKAIGNKEYLLKK</sequence>
<evidence type="ECO:0000256" key="1">
    <source>
        <dbReference type="ARBA" id="ARBA00004167"/>
    </source>
</evidence>
<keyword evidence="4" id="KW-1133">Transmembrane helix</keyword>
<evidence type="ECO:0000313" key="8">
    <source>
        <dbReference type="EMBL" id="KAG9255664.1"/>
    </source>
</evidence>
<comment type="subcellular location">
    <subcellularLocation>
        <location evidence="1">Membrane</location>
        <topology evidence="1">Single-pass membrane protein</topology>
    </subcellularLocation>
</comment>
<dbReference type="GO" id="GO:0008202">
    <property type="term" value="P:steroid metabolic process"/>
    <property type="evidence" value="ECO:0007669"/>
    <property type="project" value="TreeGrafter"/>
</dbReference>
<accession>A0A9P7ZP25</accession>
<keyword evidence="3" id="KW-0812">Transmembrane</keyword>
<dbReference type="GO" id="GO:0050614">
    <property type="term" value="F:Delta24-sterol reductase activity"/>
    <property type="evidence" value="ECO:0007669"/>
    <property type="project" value="UniProtKB-EC"/>
</dbReference>